<evidence type="ECO:0000256" key="4">
    <source>
        <dbReference type="ARBA" id="ARBA00023157"/>
    </source>
</evidence>
<dbReference type="PANTHER" id="PTHR45663:SF11">
    <property type="entry name" value="GEO12009P1"/>
    <property type="match status" value="1"/>
</dbReference>
<evidence type="ECO:0000256" key="2">
    <source>
        <dbReference type="ARBA" id="ARBA00022448"/>
    </source>
</evidence>
<dbReference type="GO" id="GO:0015035">
    <property type="term" value="F:protein-disulfide reductase activity"/>
    <property type="evidence" value="ECO:0007669"/>
    <property type="project" value="InterPro"/>
</dbReference>
<feature type="active site" description="Nucleophile" evidence="7">
    <location>
        <position position="32"/>
    </location>
</feature>
<keyword evidence="11" id="KW-1185">Reference proteome</keyword>
<evidence type="ECO:0000256" key="7">
    <source>
        <dbReference type="PIRSR" id="PIRSR000077-1"/>
    </source>
</evidence>
<keyword evidence="4 8" id="KW-1015">Disulfide bond</keyword>
<dbReference type="InterPro" id="IPR005746">
    <property type="entry name" value="Thioredoxin"/>
</dbReference>
<evidence type="ECO:0000256" key="8">
    <source>
        <dbReference type="PIRSR" id="PIRSR000077-4"/>
    </source>
</evidence>
<dbReference type="InterPro" id="IPR036249">
    <property type="entry name" value="Thioredoxin-like_sf"/>
</dbReference>
<evidence type="ECO:0000256" key="1">
    <source>
        <dbReference type="ARBA" id="ARBA00008987"/>
    </source>
</evidence>
<dbReference type="NCBIfam" id="NF047697">
    <property type="entry name" value="ThioredTrxAClost"/>
    <property type="match status" value="1"/>
</dbReference>
<protein>
    <recommendedName>
        <fullName evidence="6">Thioredoxin</fullName>
    </recommendedName>
</protein>
<feature type="site" description="Contributes to redox potential value" evidence="7">
    <location>
        <position position="31"/>
    </location>
</feature>
<comment type="caution">
    <text evidence="10">The sequence shown here is derived from an EMBL/GenBank/DDBJ whole genome shotgun (WGS) entry which is preliminary data.</text>
</comment>
<dbReference type="EMBL" id="NOJZ02000002">
    <property type="protein sequence ID" value="RDY24490.1"/>
    <property type="molecule type" value="Genomic_DNA"/>
</dbReference>
<evidence type="ECO:0000313" key="11">
    <source>
        <dbReference type="Proteomes" id="UP000243494"/>
    </source>
</evidence>
<sequence>MVSVDKDTFEREVLSSEGVVAVDFLSQACEPCKNLLPEVEKLADKYKGKIKFCKLDTTRAKRLAITQKVLGLPTVAIYKNGEKIDEVTKEDATIQNIENMIEKYI</sequence>
<evidence type="ECO:0000259" key="9">
    <source>
        <dbReference type="PROSITE" id="PS51352"/>
    </source>
</evidence>
<dbReference type="PANTHER" id="PTHR45663">
    <property type="entry name" value="GEO12009P1"/>
    <property type="match status" value="1"/>
</dbReference>
<feature type="site" description="Deprotonates C-terminal active site Cys" evidence="7">
    <location>
        <position position="23"/>
    </location>
</feature>
<feature type="site" description="Contributes to redox potential value" evidence="7">
    <location>
        <position position="30"/>
    </location>
</feature>
<name>A0A371IVI3_9FIRM</name>
<evidence type="ECO:0000256" key="5">
    <source>
        <dbReference type="ARBA" id="ARBA00023284"/>
    </source>
</evidence>
<accession>A0A371IVI3</accession>
<evidence type="ECO:0000256" key="6">
    <source>
        <dbReference type="PIRNR" id="PIRNR000077"/>
    </source>
</evidence>
<dbReference type="InterPro" id="IPR013766">
    <property type="entry name" value="Thioredoxin_domain"/>
</dbReference>
<dbReference type="Gene3D" id="3.40.30.10">
    <property type="entry name" value="Glutaredoxin"/>
    <property type="match status" value="1"/>
</dbReference>
<dbReference type="PIRSF" id="PIRSF000077">
    <property type="entry name" value="Thioredoxin"/>
    <property type="match status" value="1"/>
</dbReference>
<dbReference type="Pfam" id="PF00085">
    <property type="entry name" value="Thioredoxin"/>
    <property type="match status" value="1"/>
</dbReference>
<dbReference type="CDD" id="cd02947">
    <property type="entry name" value="TRX_family"/>
    <property type="match status" value="1"/>
</dbReference>
<dbReference type="SUPFAM" id="SSF52833">
    <property type="entry name" value="Thioredoxin-like"/>
    <property type="match status" value="1"/>
</dbReference>
<keyword evidence="2" id="KW-0813">Transport</keyword>
<organism evidence="10 11">
    <name type="scientific">Romboutsia maritimum</name>
    <dbReference type="NCBI Taxonomy" id="2020948"/>
    <lineage>
        <taxon>Bacteria</taxon>
        <taxon>Bacillati</taxon>
        <taxon>Bacillota</taxon>
        <taxon>Clostridia</taxon>
        <taxon>Peptostreptococcales</taxon>
        <taxon>Peptostreptococcaceae</taxon>
        <taxon>Romboutsia</taxon>
    </lineage>
</organism>
<dbReference type="RefSeq" id="WP_095406408.1">
    <property type="nucleotide sequence ID" value="NZ_NOJZ02000002.1"/>
</dbReference>
<evidence type="ECO:0000313" key="10">
    <source>
        <dbReference type="EMBL" id="RDY24490.1"/>
    </source>
</evidence>
<keyword evidence="5 8" id="KW-0676">Redox-active center</keyword>
<gene>
    <name evidence="10" type="ORF">CHF27_002295</name>
</gene>
<evidence type="ECO:0000256" key="3">
    <source>
        <dbReference type="ARBA" id="ARBA00022982"/>
    </source>
</evidence>
<dbReference type="AlphaFoldDB" id="A0A371IVI3"/>
<comment type="similarity">
    <text evidence="1 6">Belongs to the thioredoxin family.</text>
</comment>
<feature type="domain" description="Thioredoxin" evidence="9">
    <location>
        <begin position="1"/>
        <end position="105"/>
    </location>
</feature>
<feature type="disulfide bond" description="Redox-active" evidence="8">
    <location>
        <begin position="29"/>
        <end position="32"/>
    </location>
</feature>
<reference evidence="10 11" key="1">
    <citation type="journal article" date="2017" name="Genome Announc.">
        <title>Draft Genome Sequence of Romboutsia maritimum sp. nov. Strain CCRI-22766(T), Isolated from Coastal Estuarine Mud.</title>
        <authorList>
            <person name="Maheux A.F."/>
            <person name="Boudreau D.K."/>
            <person name="Berube E."/>
            <person name="Boissinot M."/>
            <person name="Raymond F."/>
            <person name="Brodeur S."/>
            <person name="Corbeil J."/>
            <person name="Brightwell G."/>
            <person name="Broda D."/>
            <person name="Omar R.F."/>
            <person name="Bergeron M.G."/>
        </authorList>
    </citation>
    <scope>NUCLEOTIDE SEQUENCE [LARGE SCALE GENOMIC DNA]</scope>
    <source>
        <strain evidence="10 11">CCRI-22766</strain>
    </source>
</reference>
<dbReference type="PROSITE" id="PS51352">
    <property type="entry name" value="THIOREDOXIN_2"/>
    <property type="match status" value="1"/>
</dbReference>
<keyword evidence="3" id="KW-0249">Electron transport</keyword>
<dbReference type="OrthoDB" id="9790390at2"/>
<feature type="active site" description="Nucleophile" evidence="7">
    <location>
        <position position="29"/>
    </location>
</feature>
<dbReference type="Proteomes" id="UP000243494">
    <property type="component" value="Unassembled WGS sequence"/>
</dbReference>
<dbReference type="GO" id="GO:0005737">
    <property type="term" value="C:cytoplasm"/>
    <property type="evidence" value="ECO:0007669"/>
    <property type="project" value="TreeGrafter"/>
</dbReference>
<proteinExistence type="inferred from homology"/>